<comment type="similarity">
    <text evidence="5">Belongs to the CofC family.</text>
</comment>
<gene>
    <name evidence="5" type="primary">fbiD</name>
    <name evidence="8" type="ORF">GOOTI_121_00250</name>
</gene>
<organism evidence="8 9">
    <name type="scientific">Gordonia otitidis (strain DSM 44809 / CCUG 52243 / JCM 12355 / NBRC 100426 / IFM 10032)</name>
    <dbReference type="NCBI Taxonomy" id="1108044"/>
    <lineage>
        <taxon>Bacteria</taxon>
        <taxon>Bacillati</taxon>
        <taxon>Actinomycetota</taxon>
        <taxon>Actinomycetes</taxon>
        <taxon>Mycobacteriales</taxon>
        <taxon>Gordoniaceae</taxon>
        <taxon>Gordonia</taxon>
    </lineage>
</organism>
<protein>
    <recommendedName>
        <fullName evidence="5">Phosphoenolpyruvate guanylyltransferase</fullName>
        <shortName evidence="5">PEP guanylyltransferase</shortName>
        <ecNumber evidence="5">2.7.7.105</ecNumber>
    </recommendedName>
</protein>
<reference evidence="8" key="1">
    <citation type="submission" date="2012-02" db="EMBL/GenBank/DDBJ databases">
        <title>Whole genome shotgun sequence of Gordonia otitidis NBRC 100426.</title>
        <authorList>
            <person name="Yoshida I."/>
            <person name="Hosoyama A."/>
            <person name="Tsuchikane K."/>
            <person name="Katsumata H."/>
            <person name="Yamazaki S."/>
            <person name="Fujita N."/>
        </authorList>
    </citation>
    <scope>NUCLEOTIDE SEQUENCE [LARGE SCALE GENOMIC DNA]</scope>
    <source>
        <strain evidence="8">NBRC 100426</strain>
    </source>
</reference>
<evidence type="ECO:0000256" key="4">
    <source>
        <dbReference type="ARBA" id="ARBA00023134"/>
    </source>
</evidence>
<dbReference type="GO" id="GO:0052645">
    <property type="term" value="P:F420-0 metabolic process"/>
    <property type="evidence" value="ECO:0007669"/>
    <property type="project" value="UniProtKB-UniRule"/>
</dbReference>
<dbReference type="GO" id="GO:0043814">
    <property type="term" value="F:phospholactate guanylyltransferase activity"/>
    <property type="evidence" value="ECO:0007669"/>
    <property type="project" value="InterPro"/>
</dbReference>
<keyword evidence="9" id="KW-1185">Reference proteome</keyword>
<dbReference type="Proteomes" id="UP000005038">
    <property type="component" value="Unassembled WGS sequence"/>
</dbReference>
<keyword evidence="1 5" id="KW-0808">Transferase</keyword>
<keyword evidence="4 5" id="KW-0342">GTP-binding</keyword>
<evidence type="ECO:0000259" key="7">
    <source>
        <dbReference type="Pfam" id="PF12804"/>
    </source>
</evidence>
<evidence type="ECO:0000256" key="5">
    <source>
        <dbReference type="HAMAP-Rule" id="MF_02114"/>
    </source>
</evidence>
<dbReference type="PANTHER" id="PTHR40392:SF1">
    <property type="entry name" value="2-PHOSPHO-L-LACTATE GUANYLYLTRANSFERASE"/>
    <property type="match status" value="1"/>
</dbReference>
<dbReference type="STRING" id="1108044.GOOTI_121_00250"/>
<dbReference type="InterPro" id="IPR029044">
    <property type="entry name" value="Nucleotide-diphossugar_trans"/>
</dbReference>
<name>H5TMN5_GORO1</name>
<dbReference type="NCBIfam" id="TIGR03552">
    <property type="entry name" value="F420_cofC"/>
    <property type="match status" value="1"/>
</dbReference>
<evidence type="ECO:0000256" key="6">
    <source>
        <dbReference type="SAM" id="MobiDB-lite"/>
    </source>
</evidence>
<comment type="function">
    <text evidence="5">Guanylyltransferase that catalyzes the activation of phosphoenolpyruvate (PEP) as enolpyruvoyl-2-diphospho-5'-guanosine, via the condensation of PEP with GTP. It is involved in the biosynthesis of coenzyme F420, a hydride carrier cofactor.</text>
</comment>
<dbReference type="PANTHER" id="PTHR40392">
    <property type="entry name" value="2-PHOSPHO-L-LACTATE GUANYLYLTRANSFERASE"/>
    <property type="match status" value="1"/>
</dbReference>
<feature type="domain" description="MobA-like NTP transferase" evidence="7">
    <location>
        <begin position="107"/>
        <end position="217"/>
    </location>
</feature>
<evidence type="ECO:0000256" key="3">
    <source>
        <dbReference type="ARBA" id="ARBA00022741"/>
    </source>
</evidence>
<feature type="binding site" evidence="5">
    <location>
        <position position="232"/>
    </location>
    <ligand>
        <name>phosphoenolpyruvate</name>
        <dbReference type="ChEBI" id="CHEBI:58702"/>
    </ligand>
</feature>
<dbReference type="InterPro" id="IPR025877">
    <property type="entry name" value="MobA-like_NTP_Trfase"/>
</dbReference>
<evidence type="ECO:0000313" key="8">
    <source>
        <dbReference type="EMBL" id="GAB34743.1"/>
    </source>
</evidence>
<dbReference type="Gene3D" id="3.90.550.10">
    <property type="entry name" value="Spore Coat Polysaccharide Biosynthesis Protein SpsA, Chain A"/>
    <property type="match status" value="1"/>
</dbReference>
<accession>H5TMN5</accession>
<dbReference type="Pfam" id="PF12804">
    <property type="entry name" value="NTP_transf_3"/>
    <property type="match status" value="1"/>
</dbReference>
<evidence type="ECO:0000256" key="1">
    <source>
        <dbReference type="ARBA" id="ARBA00022679"/>
    </source>
</evidence>
<dbReference type="HAMAP" id="MF_02114">
    <property type="entry name" value="CofC"/>
    <property type="match status" value="1"/>
</dbReference>
<dbReference type="EC" id="2.7.7.105" evidence="5"/>
<feature type="binding site" evidence="5">
    <location>
        <position position="229"/>
    </location>
    <ligand>
        <name>phosphoenolpyruvate</name>
        <dbReference type="ChEBI" id="CHEBI:58702"/>
    </ligand>
</feature>
<feature type="region of interest" description="Disordered" evidence="6">
    <location>
        <begin position="1"/>
        <end position="23"/>
    </location>
</feature>
<proteinExistence type="inferred from homology"/>
<keyword evidence="3 5" id="KW-0547">Nucleotide-binding</keyword>
<dbReference type="UniPathway" id="UPA00071"/>
<dbReference type="SUPFAM" id="SSF53448">
    <property type="entry name" value="Nucleotide-diphospho-sugar transferases"/>
    <property type="match status" value="1"/>
</dbReference>
<dbReference type="GO" id="GO:0005525">
    <property type="term" value="F:GTP binding"/>
    <property type="evidence" value="ECO:0007669"/>
    <property type="project" value="UniProtKB-KW"/>
</dbReference>
<keyword evidence="2 5" id="KW-0548">Nucleotidyltransferase</keyword>
<dbReference type="AlphaFoldDB" id="H5TMN5"/>
<dbReference type="InterPro" id="IPR002835">
    <property type="entry name" value="CofC"/>
</dbReference>
<comment type="caution">
    <text evidence="8">The sequence shown here is derived from an EMBL/GenBank/DDBJ whole genome shotgun (WGS) entry which is preliminary data.</text>
</comment>
<comment type="pathway">
    <text evidence="5">Cofactor biosynthesis; coenzyme F420 biosynthesis.</text>
</comment>
<comment type="catalytic activity">
    <reaction evidence="5">
        <text>phosphoenolpyruvate + GTP + H(+) = enolpyruvoyl-2-diphospho-5'-guanosine + diphosphate</text>
        <dbReference type="Rhea" id="RHEA:30519"/>
        <dbReference type="ChEBI" id="CHEBI:15378"/>
        <dbReference type="ChEBI" id="CHEBI:33019"/>
        <dbReference type="ChEBI" id="CHEBI:37565"/>
        <dbReference type="ChEBI" id="CHEBI:58702"/>
        <dbReference type="ChEBI" id="CHEBI:143701"/>
        <dbReference type="EC" id="2.7.7.105"/>
    </reaction>
</comment>
<sequence length="283" mass="29420">MTLSCLRGQSGERRRVPADAAAPANDIEHASDAAGHYVLDNMAAVLAVKHLGDAKSRLVATLHDEPDDLAVHVDSPPHAAVHDAAGVLSPVQRDRLKADPGAFVLAMLADTIGALHDAGVGDVVVVTPDDRVRATAYGLAAQVVSESTDGTGGLNAAYALGASTARRLWPDRRWILMIQADLPAAEPQSLRQIVSAAAAQGESMVTDRAGTGTSLLLRRASNSDAPCFGPDSAAAHRAAGIAELDPDHHLWPDIRTDVDTVSDLTAAIRLGVGDRTLSVLGDL</sequence>
<dbReference type="RefSeq" id="WP_007238974.1">
    <property type="nucleotide sequence ID" value="NZ_BAFB01000121.1"/>
</dbReference>
<feature type="binding site" evidence="5">
    <location>
        <position position="213"/>
    </location>
    <ligand>
        <name>phosphoenolpyruvate</name>
        <dbReference type="ChEBI" id="CHEBI:58702"/>
    </ligand>
</feature>
<evidence type="ECO:0000256" key="2">
    <source>
        <dbReference type="ARBA" id="ARBA00022695"/>
    </source>
</evidence>
<dbReference type="EMBL" id="BAFB01000121">
    <property type="protein sequence ID" value="GAB34743.1"/>
    <property type="molecule type" value="Genomic_DNA"/>
</dbReference>
<evidence type="ECO:0000313" key="9">
    <source>
        <dbReference type="Proteomes" id="UP000005038"/>
    </source>
</evidence>